<organism evidence="2 3">
    <name type="scientific">Aromatoleum buckelii</name>
    <dbReference type="NCBI Taxonomy" id="200254"/>
    <lineage>
        <taxon>Bacteria</taxon>
        <taxon>Pseudomonadati</taxon>
        <taxon>Pseudomonadota</taxon>
        <taxon>Betaproteobacteria</taxon>
        <taxon>Rhodocyclales</taxon>
        <taxon>Rhodocyclaceae</taxon>
        <taxon>Aromatoleum</taxon>
    </lineage>
</organism>
<dbReference type="InterPro" id="IPR055245">
    <property type="entry name" value="HTH_proteobacteria"/>
</dbReference>
<accession>A0ABX1N1C7</accession>
<keyword evidence="3" id="KW-1185">Reference proteome</keyword>
<evidence type="ECO:0000259" key="1">
    <source>
        <dbReference type="Pfam" id="PF14090"/>
    </source>
</evidence>
<dbReference type="EMBL" id="WTVH01000005">
    <property type="protein sequence ID" value="NMF92579.1"/>
    <property type="molecule type" value="Genomic_DNA"/>
</dbReference>
<dbReference type="Proteomes" id="UP000601990">
    <property type="component" value="Unassembled WGS sequence"/>
</dbReference>
<gene>
    <name evidence="2" type="ORF">GO608_04465</name>
</gene>
<proteinExistence type="predicted"/>
<evidence type="ECO:0000313" key="3">
    <source>
        <dbReference type="Proteomes" id="UP000601990"/>
    </source>
</evidence>
<name>A0ABX1N1C7_9RHOO</name>
<dbReference type="RefSeq" id="WP_169197879.1">
    <property type="nucleotide sequence ID" value="NZ_WTVH02000008.1"/>
</dbReference>
<sequence>MHYKKTGRNHGDGATRKSLLQQIHADFPGNSTEAQRARLLAAMRKAEHVMTTEARLFLEVMNPSQRVTELRNQGAKIDTAWTLEPSEAGRDPHRQARYVLIPNQGGIAADLLGLLAMATVAGVLR</sequence>
<feature type="domain" description="Winged helix-turn-helix" evidence="1">
    <location>
        <begin position="35"/>
        <end position="100"/>
    </location>
</feature>
<evidence type="ECO:0000313" key="2">
    <source>
        <dbReference type="EMBL" id="NMF92579.1"/>
    </source>
</evidence>
<dbReference type="Pfam" id="PF14090">
    <property type="entry name" value="HTH_39"/>
    <property type="match status" value="1"/>
</dbReference>
<reference evidence="2" key="1">
    <citation type="submission" date="2019-12" db="EMBL/GenBank/DDBJ databases">
        <title>Comparative genomics gives insights into the taxonomy of the Azoarcus-Aromatoleum group and reveals separate origins of nif in the plant-associated Azoarcus and non-plant-associated Aromatoleum sub-groups.</title>
        <authorList>
            <person name="Lafos M."/>
            <person name="Maluk M."/>
            <person name="Batista M."/>
            <person name="Junghare M."/>
            <person name="Carmona M."/>
            <person name="Faoro H."/>
            <person name="Cruz L.M."/>
            <person name="Battistoni F."/>
            <person name="De Souza E."/>
            <person name="Pedrosa F."/>
            <person name="Chen W.-M."/>
            <person name="Poole P.S."/>
            <person name="Dixon R.A."/>
            <person name="James E.K."/>
        </authorList>
    </citation>
    <scope>NUCLEOTIDE SEQUENCE</scope>
    <source>
        <strain evidence="2">U120</strain>
    </source>
</reference>
<protein>
    <recommendedName>
        <fullName evidence="1">Winged helix-turn-helix domain-containing protein</fullName>
    </recommendedName>
</protein>
<comment type="caution">
    <text evidence="2">The sequence shown here is derived from an EMBL/GenBank/DDBJ whole genome shotgun (WGS) entry which is preliminary data.</text>
</comment>